<dbReference type="GO" id="GO:0003677">
    <property type="term" value="F:DNA binding"/>
    <property type="evidence" value="ECO:0007669"/>
    <property type="project" value="UniProtKB-KW"/>
</dbReference>
<dbReference type="InterPro" id="IPR050679">
    <property type="entry name" value="Bact_HTH_transcr_reg"/>
</dbReference>
<organism evidence="5">
    <name type="scientific">Aureimonas frigidaquae</name>
    <dbReference type="NCBI Taxonomy" id="424757"/>
    <lineage>
        <taxon>Bacteria</taxon>
        <taxon>Pseudomonadati</taxon>
        <taxon>Pseudomonadota</taxon>
        <taxon>Alphaproteobacteria</taxon>
        <taxon>Hyphomicrobiales</taxon>
        <taxon>Aurantimonadaceae</taxon>
        <taxon>Aureimonas</taxon>
    </lineage>
</organism>
<dbReference type="InterPro" id="IPR000524">
    <property type="entry name" value="Tscrpt_reg_HTH_GntR"/>
</dbReference>
<dbReference type="InterPro" id="IPR028978">
    <property type="entry name" value="Chorismate_lyase_/UTRA_dom_sf"/>
</dbReference>
<keyword evidence="3" id="KW-0804">Transcription</keyword>
<evidence type="ECO:0000256" key="3">
    <source>
        <dbReference type="ARBA" id="ARBA00023163"/>
    </source>
</evidence>
<dbReference type="SUPFAM" id="SSF46785">
    <property type="entry name" value="Winged helix' DNA-binding domain"/>
    <property type="match status" value="1"/>
</dbReference>
<dbReference type="InterPro" id="IPR011663">
    <property type="entry name" value="UTRA"/>
</dbReference>
<reference evidence="5" key="1">
    <citation type="journal article" date="2015" name="Proc. Natl. Acad. Sci. U.S.A.">
        <title>Bacterial clade with the ribosomal RNA operon on a small plasmid rather than the chromosome.</title>
        <authorList>
            <person name="Anda M."/>
            <person name="Ohtsubo Y."/>
            <person name="Okubo T."/>
            <person name="Sugawara M."/>
            <person name="Nagata Y."/>
            <person name="Tsuda M."/>
            <person name="Minamisawa K."/>
            <person name="Mitsui H."/>
        </authorList>
    </citation>
    <scope>NUCLEOTIDE SEQUENCE</scope>
    <source>
        <strain evidence="5">JCM 14755</strain>
    </source>
</reference>
<dbReference type="GO" id="GO:0003700">
    <property type="term" value="F:DNA-binding transcription factor activity"/>
    <property type="evidence" value="ECO:0007669"/>
    <property type="project" value="InterPro"/>
</dbReference>
<keyword evidence="2" id="KW-0238">DNA-binding</keyword>
<accession>A0A0P0Z2K4</accession>
<dbReference type="PANTHER" id="PTHR44846:SF1">
    <property type="entry name" value="MANNOSYL-D-GLYCERATE TRANSPORT_METABOLISM SYSTEM REPRESSOR MNGR-RELATED"/>
    <property type="match status" value="1"/>
</dbReference>
<dbReference type="Gene3D" id="3.40.1410.10">
    <property type="entry name" value="Chorismate lyase-like"/>
    <property type="match status" value="1"/>
</dbReference>
<dbReference type="PANTHER" id="PTHR44846">
    <property type="entry name" value="MANNOSYL-D-GLYCERATE TRANSPORT/METABOLISM SYSTEM REPRESSOR MNGR-RELATED"/>
    <property type="match status" value="1"/>
</dbReference>
<dbReference type="Pfam" id="PF00392">
    <property type="entry name" value="GntR"/>
    <property type="match status" value="1"/>
</dbReference>
<sequence length="216" mass="23723">MGKIVSRQWAPGQFLPSEADISREFSLSIGTVRRAFDVLDGFGVIDRSAGRWTMLHDVRSERFLSRLSAVRSADGKRVDGVMDVTHVALGTADAEIAGDLRIPMHAVVLVSHRRRRHDGRVFATEVAQSPLSPDAAIADEAALREVAARRWFGHGLAVRAVERLSVEAAKSSDRAIGVAAGEPILLLRQVIFGHDGRPLERRVARCYLGHDLVYEV</sequence>
<dbReference type="InterPro" id="IPR036388">
    <property type="entry name" value="WH-like_DNA-bd_sf"/>
</dbReference>
<dbReference type="EMBL" id="LC066376">
    <property type="protein sequence ID" value="BAT27975.1"/>
    <property type="molecule type" value="Genomic_DNA"/>
</dbReference>
<evidence type="ECO:0000256" key="1">
    <source>
        <dbReference type="ARBA" id="ARBA00023015"/>
    </source>
</evidence>
<feature type="domain" description="HTH gntR-type" evidence="4">
    <location>
        <begin position="1"/>
        <end position="58"/>
    </location>
</feature>
<evidence type="ECO:0000313" key="5">
    <source>
        <dbReference type="EMBL" id="BAT27975.1"/>
    </source>
</evidence>
<dbReference type="SUPFAM" id="SSF64288">
    <property type="entry name" value="Chorismate lyase-like"/>
    <property type="match status" value="1"/>
</dbReference>
<dbReference type="Pfam" id="PF07702">
    <property type="entry name" value="UTRA"/>
    <property type="match status" value="1"/>
</dbReference>
<protein>
    <submittedName>
        <fullName evidence="5">Transcription regulator protein</fullName>
    </submittedName>
</protein>
<dbReference type="Gene3D" id="1.10.10.10">
    <property type="entry name" value="Winged helix-like DNA-binding domain superfamily/Winged helix DNA-binding domain"/>
    <property type="match status" value="1"/>
</dbReference>
<evidence type="ECO:0000256" key="2">
    <source>
        <dbReference type="ARBA" id="ARBA00023125"/>
    </source>
</evidence>
<keyword evidence="1" id="KW-0805">Transcription regulation</keyword>
<name>A0A0P0Z2K4_9HYPH</name>
<evidence type="ECO:0000259" key="4">
    <source>
        <dbReference type="PROSITE" id="PS50949"/>
    </source>
</evidence>
<dbReference type="AlphaFoldDB" id="A0A0P0Z2K4"/>
<dbReference type="InterPro" id="IPR036390">
    <property type="entry name" value="WH_DNA-bd_sf"/>
</dbReference>
<dbReference type="GO" id="GO:0045892">
    <property type="term" value="P:negative regulation of DNA-templated transcription"/>
    <property type="evidence" value="ECO:0007669"/>
    <property type="project" value="TreeGrafter"/>
</dbReference>
<proteinExistence type="predicted"/>
<dbReference type="PROSITE" id="PS50949">
    <property type="entry name" value="HTH_GNTR"/>
    <property type="match status" value="1"/>
</dbReference>